<gene>
    <name evidence="14" type="ORF">JMJ55_23095</name>
</gene>
<reference evidence="14 15" key="1">
    <citation type="submission" date="2021-01" db="EMBL/GenBank/DDBJ databases">
        <title>Belnapia mucosa sp. nov. and Belnapia arida sp. nov., isolated from the Tabernas Desert (Almeria, Spain).</title>
        <authorList>
            <person name="Molina-Menor E."/>
            <person name="Vidal-Verdu A."/>
            <person name="Calonge A."/>
            <person name="Satari L."/>
            <person name="Pereto Magraner J."/>
            <person name="Porcar Miralles M."/>
        </authorList>
    </citation>
    <scope>NUCLEOTIDE SEQUENCE [LARGE SCALE GENOMIC DNA]</scope>
    <source>
        <strain evidence="14 15">T6</strain>
    </source>
</reference>
<evidence type="ECO:0000256" key="10">
    <source>
        <dbReference type="ARBA" id="ARBA00023136"/>
    </source>
</evidence>
<comment type="subcellular location">
    <subcellularLocation>
        <location evidence="2">Cell membrane</location>
        <topology evidence="2">Multi-pass membrane protein</topology>
    </subcellularLocation>
</comment>
<evidence type="ECO:0000313" key="14">
    <source>
        <dbReference type="EMBL" id="MBL6458228.1"/>
    </source>
</evidence>
<feature type="domain" description="Histidine kinase" evidence="12">
    <location>
        <begin position="440"/>
        <end position="687"/>
    </location>
</feature>
<dbReference type="CDD" id="cd06225">
    <property type="entry name" value="HAMP"/>
    <property type="match status" value="1"/>
</dbReference>
<dbReference type="EMBL" id="JAEUXJ010000013">
    <property type="protein sequence ID" value="MBL6458228.1"/>
    <property type="molecule type" value="Genomic_DNA"/>
</dbReference>
<dbReference type="InterPro" id="IPR005467">
    <property type="entry name" value="His_kinase_dom"/>
</dbReference>
<dbReference type="InterPro" id="IPR003660">
    <property type="entry name" value="HAMP_dom"/>
</dbReference>
<dbReference type="InterPro" id="IPR033479">
    <property type="entry name" value="dCache_1"/>
</dbReference>
<dbReference type="InterPro" id="IPR036097">
    <property type="entry name" value="HisK_dim/P_sf"/>
</dbReference>
<evidence type="ECO:0000256" key="9">
    <source>
        <dbReference type="ARBA" id="ARBA00022989"/>
    </source>
</evidence>
<evidence type="ECO:0000259" key="13">
    <source>
        <dbReference type="PROSITE" id="PS50885"/>
    </source>
</evidence>
<dbReference type="SUPFAM" id="SSF47384">
    <property type="entry name" value="Homodimeric domain of signal transducing histidine kinase"/>
    <property type="match status" value="1"/>
</dbReference>
<dbReference type="PROSITE" id="PS50885">
    <property type="entry name" value="HAMP"/>
    <property type="match status" value="1"/>
</dbReference>
<keyword evidence="10 11" id="KW-0472">Membrane</keyword>
<dbReference type="SUPFAM" id="SSF158472">
    <property type="entry name" value="HAMP domain-like"/>
    <property type="match status" value="1"/>
</dbReference>
<dbReference type="PRINTS" id="PR00344">
    <property type="entry name" value="BCTRLSENSOR"/>
</dbReference>
<protein>
    <recommendedName>
        <fullName evidence="3">histidine kinase</fullName>
        <ecNumber evidence="3">2.7.13.3</ecNumber>
    </recommendedName>
</protein>
<keyword evidence="6" id="KW-0808">Transferase</keyword>
<dbReference type="Pfam" id="PF00672">
    <property type="entry name" value="HAMP"/>
    <property type="match status" value="1"/>
</dbReference>
<keyword evidence="8" id="KW-0418">Kinase</keyword>
<dbReference type="CDD" id="cd18773">
    <property type="entry name" value="PDC1_HK_sensor"/>
    <property type="match status" value="1"/>
</dbReference>
<dbReference type="SUPFAM" id="SSF55874">
    <property type="entry name" value="ATPase domain of HSP90 chaperone/DNA topoisomerase II/histidine kinase"/>
    <property type="match status" value="1"/>
</dbReference>
<dbReference type="CDD" id="cd00082">
    <property type="entry name" value="HisKA"/>
    <property type="match status" value="1"/>
</dbReference>
<dbReference type="Gene3D" id="3.30.565.10">
    <property type="entry name" value="Histidine kinase-like ATPase, C-terminal domain"/>
    <property type="match status" value="1"/>
</dbReference>
<evidence type="ECO:0000256" key="3">
    <source>
        <dbReference type="ARBA" id="ARBA00012438"/>
    </source>
</evidence>
<keyword evidence="15" id="KW-1185">Reference proteome</keyword>
<accession>A0ABS1VCW1</accession>
<evidence type="ECO:0000313" key="15">
    <source>
        <dbReference type="Proteomes" id="UP000606490"/>
    </source>
</evidence>
<evidence type="ECO:0000256" key="2">
    <source>
        <dbReference type="ARBA" id="ARBA00004651"/>
    </source>
</evidence>
<evidence type="ECO:0000256" key="6">
    <source>
        <dbReference type="ARBA" id="ARBA00022679"/>
    </source>
</evidence>
<dbReference type="Pfam" id="PF00512">
    <property type="entry name" value="HisKA"/>
    <property type="match status" value="1"/>
</dbReference>
<evidence type="ECO:0000259" key="12">
    <source>
        <dbReference type="PROSITE" id="PS50109"/>
    </source>
</evidence>
<dbReference type="Gene3D" id="1.10.287.130">
    <property type="match status" value="1"/>
</dbReference>
<dbReference type="Gene3D" id="3.30.450.20">
    <property type="entry name" value="PAS domain"/>
    <property type="match status" value="1"/>
</dbReference>
<dbReference type="CDD" id="cd18774">
    <property type="entry name" value="PDC2_HK_sensor"/>
    <property type="match status" value="1"/>
</dbReference>
<dbReference type="PANTHER" id="PTHR43065:SF42">
    <property type="entry name" value="TWO-COMPONENT SENSOR PPRA"/>
    <property type="match status" value="1"/>
</dbReference>
<evidence type="ECO:0000256" key="1">
    <source>
        <dbReference type="ARBA" id="ARBA00000085"/>
    </source>
</evidence>
<keyword evidence="5" id="KW-0597">Phosphoprotein</keyword>
<evidence type="ECO:0000256" key="5">
    <source>
        <dbReference type="ARBA" id="ARBA00022553"/>
    </source>
</evidence>
<dbReference type="SMART" id="SM00388">
    <property type="entry name" value="HisKA"/>
    <property type="match status" value="1"/>
</dbReference>
<dbReference type="InterPro" id="IPR003661">
    <property type="entry name" value="HisK_dim/P_dom"/>
</dbReference>
<dbReference type="Gene3D" id="6.10.340.10">
    <property type="match status" value="1"/>
</dbReference>
<evidence type="ECO:0000256" key="7">
    <source>
        <dbReference type="ARBA" id="ARBA00022692"/>
    </source>
</evidence>
<proteinExistence type="predicted"/>
<comment type="caution">
    <text evidence="14">The sequence shown here is derived from an EMBL/GenBank/DDBJ whole genome shotgun (WGS) entry which is preliminary data.</text>
</comment>
<comment type="catalytic activity">
    <reaction evidence="1">
        <text>ATP + protein L-histidine = ADP + protein N-phospho-L-histidine.</text>
        <dbReference type="EC" id="2.7.13.3"/>
    </reaction>
</comment>
<name>A0ABS1VCW1_9PROT</name>
<sequence length="695" mass="75512">MALNLSGTPGGRVRPLAAAAAADRAPRRRHPVLGWLSRAAAAAFLPSGLARRFARTLIGLVVVTLLANGAVNMVLSYNEATASAVHVQREKALAAAERVAQFIGEIENQIGWTTRAEWARLDPDQRRYDLIRLLRQTPAIMDVLYIDADGREQLRLSRLEPDVAGGGADLSADPRFTQAVANRVWYGPVYYERGSEPYMTLAIAHAGRRPGVTAVSVNLKLIWDVITGIRVGEAGYAYVTDATGRLVAHPDMSLVLRGTDLSHLPQVARAVRDAQGDDAAPGKSVRPDWGMVLSAHAAIPRLGWLVFVELPRREVLAPVLVTLYQTLVLLGVSVLLALLLGGWLARRMVVPIRQLQAGAQRLGEGDLRQRIAVTSADEIGALAHRFNVMAARVQEAQETLEAKVAHRTEELAQSLDDLRAAQDRLIQTEKLASLGQLTAGIAHEIRNPLNFVNNFADLSADLLQELEEALAVAGPSLDAALREEIAELVAMLQDNLGRVVQHGRRADSIIRNMLAHSRESGGERRPVDLNAFVEEALNLAYHGARAEKPGFNITLEKHLDPAVGQVELYPQEFTRVLLNLFGNGFHAAHAKRTRDATAGFQPTLSVTTRSLPGQVEIRVRDNGAGIPDAVKARIFEPFFTTKPTGEGTGLGLSLSHDIVVKQHRGTIDVVTEAGSFTEFIVTLPWTGTLPEGRDT</sequence>
<evidence type="ECO:0000256" key="4">
    <source>
        <dbReference type="ARBA" id="ARBA00022475"/>
    </source>
</evidence>
<dbReference type="InterPro" id="IPR036890">
    <property type="entry name" value="HATPase_C_sf"/>
</dbReference>
<feature type="transmembrane region" description="Helical" evidence="11">
    <location>
        <begin position="57"/>
        <end position="77"/>
    </location>
</feature>
<dbReference type="EC" id="2.7.13.3" evidence="3"/>
<dbReference type="Pfam" id="PF02743">
    <property type="entry name" value="dCache_1"/>
    <property type="match status" value="1"/>
</dbReference>
<keyword evidence="7 11" id="KW-0812">Transmembrane</keyword>
<dbReference type="SMART" id="SM00304">
    <property type="entry name" value="HAMP"/>
    <property type="match status" value="1"/>
</dbReference>
<dbReference type="RefSeq" id="WP_202827976.1">
    <property type="nucleotide sequence ID" value="NZ_JAEUXJ010000013.1"/>
</dbReference>
<organism evidence="14 15">
    <name type="scientific">Belnapia mucosa</name>
    <dbReference type="NCBI Taxonomy" id="2804532"/>
    <lineage>
        <taxon>Bacteria</taxon>
        <taxon>Pseudomonadati</taxon>
        <taxon>Pseudomonadota</taxon>
        <taxon>Alphaproteobacteria</taxon>
        <taxon>Acetobacterales</taxon>
        <taxon>Roseomonadaceae</taxon>
        <taxon>Belnapia</taxon>
    </lineage>
</organism>
<dbReference type="PANTHER" id="PTHR43065">
    <property type="entry name" value="SENSOR HISTIDINE KINASE"/>
    <property type="match status" value="1"/>
</dbReference>
<evidence type="ECO:0000256" key="11">
    <source>
        <dbReference type="SAM" id="Phobius"/>
    </source>
</evidence>
<keyword evidence="9 11" id="KW-1133">Transmembrane helix</keyword>
<dbReference type="PROSITE" id="PS50109">
    <property type="entry name" value="HIS_KIN"/>
    <property type="match status" value="1"/>
</dbReference>
<dbReference type="InterPro" id="IPR003594">
    <property type="entry name" value="HATPase_dom"/>
</dbReference>
<dbReference type="Proteomes" id="UP000606490">
    <property type="component" value="Unassembled WGS sequence"/>
</dbReference>
<feature type="domain" description="HAMP" evidence="13">
    <location>
        <begin position="346"/>
        <end position="398"/>
    </location>
</feature>
<dbReference type="InterPro" id="IPR004358">
    <property type="entry name" value="Sig_transdc_His_kin-like_C"/>
</dbReference>
<keyword evidence="4" id="KW-1003">Cell membrane</keyword>
<dbReference type="Pfam" id="PF02518">
    <property type="entry name" value="HATPase_c"/>
    <property type="match status" value="1"/>
</dbReference>
<feature type="transmembrane region" description="Helical" evidence="11">
    <location>
        <begin position="323"/>
        <end position="345"/>
    </location>
</feature>
<dbReference type="SMART" id="SM00387">
    <property type="entry name" value="HATPase_c"/>
    <property type="match status" value="1"/>
</dbReference>
<evidence type="ECO:0000256" key="8">
    <source>
        <dbReference type="ARBA" id="ARBA00022777"/>
    </source>
</evidence>